<evidence type="ECO:0000256" key="1">
    <source>
        <dbReference type="SAM" id="MobiDB-lite"/>
    </source>
</evidence>
<dbReference type="Proteomes" id="UP001497453">
    <property type="component" value="Chromosome 9"/>
</dbReference>
<reference evidence="3" key="1">
    <citation type="submission" date="2024-04" db="EMBL/GenBank/DDBJ databases">
        <authorList>
            <person name="Shaw F."/>
            <person name="Minotto A."/>
        </authorList>
    </citation>
    <scope>NUCLEOTIDE SEQUENCE [LARGE SCALE GENOMIC DNA]</scope>
</reference>
<evidence type="ECO:0000313" key="3">
    <source>
        <dbReference type="Proteomes" id="UP001497453"/>
    </source>
</evidence>
<keyword evidence="3" id="KW-1185">Reference proteome</keyword>
<feature type="compositionally biased region" description="Polar residues" evidence="1">
    <location>
        <begin position="12"/>
        <end position="30"/>
    </location>
</feature>
<accession>A0ABP1E7D5</accession>
<feature type="region of interest" description="Disordered" evidence="1">
    <location>
        <begin position="173"/>
        <end position="194"/>
    </location>
</feature>
<dbReference type="EMBL" id="OZ037952">
    <property type="protein sequence ID" value="CAL1715840.1"/>
    <property type="molecule type" value="Genomic_DNA"/>
</dbReference>
<proteinExistence type="predicted"/>
<feature type="compositionally biased region" description="Basic and acidic residues" evidence="1">
    <location>
        <begin position="51"/>
        <end position="61"/>
    </location>
</feature>
<organism evidence="2 3">
    <name type="scientific">Somion occarium</name>
    <dbReference type="NCBI Taxonomy" id="3059160"/>
    <lineage>
        <taxon>Eukaryota</taxon>
        <taxon>Fungi</taxon>
        <taxon>Dikarya</taxon>
        <taxon>Basidiomycota</taxon>
        <taxon>Agaricomycotina</taxon>
        <taxon>Agaricomycetes</taxon>
        <taxon>Polyporales</taxon>
        <taxon>Cerrenaceae</taxon>
        <taxon>Somion</taxon>
    </lineage>
</organism>
<name>A0ABP1E7D5_9APHY</name>
<feature type="compositionally biased region" description="Polar residues" evidence="1">
    <location>
        <begin position="173"/>
        <end position="191"/>
    </location>
</feature>
<feature type="region of interest" description="Disordered" evidence="1">
    <location>
        <begin position="1"/>
        <end position="67"/>
    </location>
</feature>
<gene>
    <name evidence="2" type="ORF">GFSPODELE1_LOCUS10449</name>
</gene>
<evidence type="ECO:0000313" key="2">
    <source>
        <dbReference type="EMBL" id="CAL1715840.1"/>
    </source>
</evidence>
<protein>
    <submittedName>
        <fullName evidence="2">Uncharacterized protein</fullName>
    </submittedName>
</protein>
<sequence>MALRKPRPSSMIIDNSPTRGSRPESPSFSPNHKRSESEKPNLHKRRTISTSHDHYNHEKNGLLRTPTLPLNFTDGNVSSRRHAIMDRPLPPVPPNTATLQIDGPFVVQSKAAQPLRISPTPSMVHLPIPSYRQSQTVPFKSEADYADHSFLSLAASPTESPVKMYSEMDRRPVNTSVQTQSIRQHTTSTSSFEKEREMAMEKYSRSTPSNKAVGYSSTSELLDDPELDWRYIIDNFLEDDLPNLSL</sequence>